<name>C5T3F3_ACIDE</name>
<dbReference type="InterPro" id="IPR001932">
    <property type="entry name" value="PPM-type_phosphatase-like_dom"/>
</dbReference>
<dbReference type="OrthoDB" id="9801841at2"/>
<dbReference type="Pfam" id="PF13672">
    <property type="entry name" value="PP2C_2"/>
    <property type="match status" value="1"/>
</dbReference>
<reference evidence="2 3" key="1">
    <citation type="submission" date="2009-05" db="EMBL/GenBank/DDBJ databases">
        <title>The draft genome of Acidovorax delafieldii 2AN.</title>
        <authorList>
            <consortium name="US DOE Joint Genome Institute (JGI-PGF)"/>
            <person name="Lucas S."/>
            <person name="Copeland A."/>
            <person name="Lapidus A."/>
            <person name="Glavina del Rio T."/>
            <person name="Tice H."/>
            <person name="Bruce D."/>
            <person name="Goodwin L."/>
            <person name="Pitluck S."/>
            <person name="Larimer F."/>
            <person name="Land M.L."/>
            <person name="Hauser L."/>
            <person name="Shelobolina E.S."/>
            <person name="Picardal F."/>
            <person name="Roden E."/>
            <person name="Emerson D."/>
        </authorList>
    </citation>
    <scope>NUCLEOTIDE SEQUENCE [LARGE SCALE GENOMIC DNA]</scope>
    <source>
        <strain evidence="2 3">2AN</strain>
    </source>
</reference>
<dbReference type="EMBL" id="ACQT01000030">
    <property type="protein sequence ID" value="EER61004.1"/>
    <property type="molecule type" value="Genomic_DNA"/>
</dbReference>
<keyword evidence="3" id="KW-1185">Reference proteome</keyword>
<sequence length="243" mass="26585">MPIDFSISHFSIPGPSKVNEDAHDFFELSDRGLVAAIADGVGGNYGGGIASALAIQTSIFELQKNPETSFSDIFSAVALSMKEKSKEDLISSNMATTLTICKIQQNGLVHIGHTGDTRVYHLRSNGIIQKTKDQTEVAALVEAGILSKTQAQRYPRRSVLRSAMGANIQYDLFQTNFQMNRGDRLILVTDGIYRTLNKTQIRDLSVESSSTEDLSSKMIARLTDSNEDDATAVIIEYSYIVAP</sequence>
<dbReference type="PROSITE" id="PS51746">
    <property type="entry name" value="PPM_2"/>
    <property type="match status" value="1"/>
</dbReference>
<dbReference type="SUPFAM" id="SSF81606">
    <property type="entry name" value="PP2C-like"/>
    <property type="match status" value="1"/>
</dbReference>
<protein>
    <submittedName>
        <fullName evidence="2">Protein serine/threonine phosphatase</fullName>
    </submittedName>
</protein>
<evidence type="ECO:0000313" key="3">
    <source>
        <dbReference type="Proteomes" id="UP000003856"/>
    </source>
</evidence>
<dbReference type="RefSeq" id="WP_005794935.1">
    <property type="nucleotide sequence ID" value="NZ_ACQT01000030.1"/>
</dbReference>
<dbReference type="Gene3D" id="3.60.40.10">
    <property type="entry name" value="PPM-type phosphatase domain"/>
    <property type="match status" value="1"/>
</dbReference>
<dbReference type="SMART" id="SM00331">
    <property type="entry name" value="PP2C_SIG"/>
    <property type="match status" value="1"/>
</dbReference>
<proteinExistence type="predicted"/>
<dbReference type="PATRIC" id="fig|573060.9.peg.3738"/>
<dbReference type="Proteomes" id="UP000003856">
    <property type="component" value="Unassembled WGS sequence"/>
</dbReference>
<evidence type="ECO:0000259" key="1">
    <source>
        <dbReference type="PROSITE" id="PS51746"/>
    </source>
</evidence>
<dbReference type="SMART" id="SM00332">
    <property type="entry name" value="PP2Cc"/>
    <property type="match status" value="1"/>
</dbReference>
<accession>C5T3F3</accession>
<dbReference type="InterPro" id="IPR036457">
    <property type="entry name" value="PPM-type-like_dom_sf"/>
</dbReference>
<feature type="domain" description="PPM-type phosphatase" evidence="1">
    <location>
        <begin position="6"/>
        <end position="222"/>
    </location>
</feature>
<evidence type="ECO:0000313" key="2">
    <source>
        <dbReference type="EMBL" id="EER61004.1"/>
    </source>
</evidence>
<organism evidence="2 3">
    <name type="scientific">Acidovorax delafieldii 2AN</name>
    <dbReference type="NCBI Taxonomy" id="573060"/>
    <lineage>
        <taxon>Bacteria</taxon>
        <taxon>Pseudomonadati</taxon>
        <taxon>Pseudomonadota</taxon>
        <taxon>Betaproteobacteria</taxon>
        <taxon>Burkholderiales</taxon>
        <taxon>Comamonadaceae</taxon>
        <taxon>Acidovorax</taxon>
    </lineage>
</organism>
<comment type="caution">
    <text evidence="2">The sequence shown here is derived from an EMBL/GenBank/DDBJ whole genome shotgun (WGS) entry which is preliminary data.</text>
</comment>
<gene>
    <name evidence="2" type="ORF">AcdelDRAFT_1433</name>
</gene>
<dbReference type="AlphaFoldDB" id="C5T3F3"/>